<comment type="cofactor">
    <cofactor evidence="1">
        <name>Mg(2+)</name>
        <dbReference type="ChEBI" id="CHEBI:18420"/>
    </cofactor>
</comment>
<dbReference type="SUPFAM" id="SSF55073">
    <property type="entry name" value="Nucleotide cyclase"/>
    <property type="match status" value="1"/>
</dbReference>
<dbReference type="InterPro" id="IPR050469">
    <property type="entry name" value="Diguanylate_Cyclase"/>
</dbReference>
<organism evidence="6 7">
    <name type="scientific">Rheinheimera pacifica</name>
    <dbReference type="NCBI Taxonomy" id="173990"/>
    <lineage>
        <taxon>Bacteria</taxon>
        <taxon>Pseudomonadati</taxon>
        <taxon>Pseudomonadota</taxon>
        <taxon>Gammaproteobacteria</taxon>
        <taxon>Chromatiales</taxon>
        <taxon>Chromatiaceae</taxon>
        <taxon>Rheinheimera</taxon>
    </lineage>
</organism>
<evidence type="ECO:0000313" key="6">
    <source>
        <dbReference type="EMBL" id="SEI03241.1"/>
    </source>
</evidence>
<proteinExistence type="predicted"/>
<dbReference type="PANTHER" id="PTHR45138:SF9">
    <property type="entry name" value="DIGUANYLATE CYCLASE DGCM-RELATED"/>
    <property type="match status" value="1"/>
</dbReference>
<protein>
    <recommendedName>
        <fullName evidence="2">diguanylate cyclase</fullName>
        <ecNumber evidence="2">2.7.7.65</ecNumber>
    </recommendedName>
</protein>
<evidence type="ECO:0000313" key="7">
    <source>
        <dbReference type="Proteomes" id="UP000199371"/>
    </source>
</evidence>
<keyword evidence="4" id="KW-0812">Transmembrane</keyword>
<dbReference type="InterPro" id="IPR043128">
    <property type="entry name" value="Rev_trsase/Diguanyl_cyclase"/>
</dbReference>
<dbReference type="Proteomes" id="UP000199371">
    <property type="component" value="Unassembled WGS sequence"/>
</dbReference>
<feature type="transmembrane region" description="Helical" evidence="4">
    <location>
        <begin position="9"/>
        <end position="28"/>
    </location>
</feature>
<dbReference type="Gene3D" id="3.30.70.270">
    <property type="match status" value="1"/>
</dbReference>
<feature type="transmembrane region" description="Helical" evidence="4">
    <location>
        <begin position="34"/>
        <end position="55"/>
    </location>
</feature>
<dbReference type="InterPro" id="IPR029787">
    <property type="entry name" value="Nucleotide_cyclase"/>
</dbReference>
<evidence type="ECO:0000256" key="3">
    <source>
        <dbReference type="ARBA" id="ARBA00034247"/>
    </source>
</evidence>
<dbReference type="CDD" id="cd01949">
    <property type="entry name" value="GGDEF"/>
    <property type="match status" value="1"/>
</dbReference>
<name>A0A1H6MWK2_9GAMM</name>
<feature type="domain" description="GGDEF" evidence="5">
    <location>
        <begin position="201"/>
        <end position="329"/>
    </location>
</feature>
<gene>
    <name evidence="6" type="ORF">SAMN05660691_02948</name>
</gene>
<dbReference type="GO" id="GO:1902201">
    <property type="term" value="P:negative regulation of bacterial-type flagellum-dependent cell motility"/>
    <property type="evidence" value="ECO:0007669"/>
    <property type="project" value="TreeGrafter"/>
</dbReference>
<reference evidence="7" key="1">
    <citation type="submission" date="2016-10" db="EMBL/GenBank/DDBJ databases">
        <authorList>
            <person name="Varghese N."/>
            <person name="Submissions S."/>
        </authorList>
    </citation>
    <scope>NUCLEOTIDE SEQUENCE [LARGE SCALE GENOMIC DNA]</scope>
    <source>
        <strain evidence="7">DSM 17616</strain>
    </source>
</reference>
<feature type="transmembrane region" description="Helical" evidence="4">
    <location>
        <begin position="67"/>
        <end position="88"/>
    </location>
</feature>
<keyword evidence="4" id="KW-0472">Membrane</keyword>
<dbReference type="Pfam" id="PF00990">
    <property type="entry name" value="GGDEF"/>
    <property type="match status" value="1"/>
</dbReference>
<dbReference type="EC" id="2.7.7.65" evidence="2"/>
<dbReference type="GO" id="GO:0005886">
    <property type="term" value="C:plasma membrane"/>
    <property type="evidence" value="ECO:0007669"/>
    <property type="project" value="TreeGrafter"/>
</dbReference>
<dbReference type="OrthoDB" id="9812260at2"/>
<dbReference type="PANTHER" id="PTHR45138">
    <property type="entry name" value="REGULATORY COMPONENTS OF SENSORY TRANSDUCTION SYSTEM"/>
    <property type="match status" value="1"/>
</dbReference>
<dbReference type="GO" id="GO:0052621">
    <property type="term" value="F:diguanylate cyclase activity"/>
    <property type="evidence" value="ECO:0007669"/>
    <property type="project" value="UniProtKB-EC"/>
</dbReference>
<accession>A0A1H6MWK2</accession>
<dbReference type="PROSITE" id="PS50887">
    <property type="entry name" value="GGDEF"/>
    <property type="match status" value="1"/>
</dbReference>
<feature type="transmembrane region" description="Helical" evidence="4">
    <location>
        <begin position="94"/>
        <end position="127"/>
    </location>
</feature>
<evidence type="ECO:0000256" key="1">
    <source>
        <dbReference type="ARBA" id="ARBA00001946"/>
    </source>
</evidence>
<dbReference type="RefSeq" id="WP_092794968.1">
    <property type="nucleotide sequence ID" value="NZ_FNXF01000012.1"/>
</dbReference>
<keyword evidence="4" id="KW-1133">Transmembrane helix</keyword>
<sequence>MLERLKNDFYLAMLTLVGAMIVLCVTPYGLYRLYTGNIVVGIADLLMVTCAIIATRKAWSSGDTVKPGLFMAVVFCIGAVLVCINLGVDGLFWVYPFLVFIFFLVSPLKAFALLVTMLLVLLSYAFWRPGSVFDSQFQMTSFMVTTTISSVFAFIFAYRAQVQRQELKRLATTDSLTGASNRRTLNDQLAVAIYEFTKSARQYGLILLDLDHFKQINDNHGHKVGDQKLIELIPVLKSMLRSQDQVFRFGGEEFVVLVADTRPADLNKLAEKLRAGVEQRMMLPDGSYLTTSIGVAQLQPGEDWEAWLHRADMALYQAKHLGRNQVVTG</sequence>
<evidence type="ECO:0000256" key="4">
    <source>
        <dbReference type="SAM" id="Phobius"/>
    </source>
</evidence>
<comment type="catalytic activity">
    <reaction evidence="3">
        <text>2 GTP = 3',3'-c-di-GMP + 2 diphosphate</text>
        <dbReference type="Rhea" id="RHEA:24898"/>
        <dbReference type="ChEBI" id="CHEBI:33019"/>
        <dbReference type="ChEBI" id="CHEBI:37565"/>
        <dbReference type="ChEBI" id="CHEBI:58805"/>
        <dbReference type="EC" id="2.7.7.65"/>
    </reaction>
</comment>
<evidence type="ECO:0000256" key="2">
    <source>
        <dbReference type="ARBA" id="ARBA00012528"/>
    </source>
</evidence>
<evidence type="ECO:0000259" key="5">
    <source>
        <dbReference type="PROSITE" id="PS50887"/>
    </source>
</evidence>
<feature type="transmembrane region" description="Helical" evidence="4">
    <location>
        <begin position="139"/>
        <end position="158"/>
    </location>
</feature>
<dbReference type="SMART" id="SM00267">
    <property type="entry name" value="GGDEF"/>
    <property type="match status" value="1"/>
</dbReference>
<dbReference type="STRING" id="173990.SAMN05660691_02948"/>
<dbReference type="InterPro" id="IPR000160">
    <property type="entry name" value="GGDEF_dom"/>
</dbReference>
<dbReference type="EMBL" id="FNXF01000012">
    <property type="protein sequence ID" value="SEI03241.1"/>
    <property type="molecule type" value="Genomic_DNA"/>
</dbReference>
<keyword evidence="7" id="KW-1185">Reference proteome</keyword>
<dbReference type="NCBIfam" id="TIGR00254">
    <property type="entry name" value="GGDEF"/>
    <property type="match status" value="1"/>
</dbReference>
<dbReference type="AlphaFoldDB" id="A0A1H6MWK2"/>
<dbReference type="FunFam" id="3.30.70.270:FF:000001">
    <property type="entry name" value="Diguanylate cyclase domain protein"/>
    <property type="match status" value="1"/>
</dbReference>
<dbReference type="GO" id="GO:0043709">
    <property type="term" value="P:cell adhesion involved in single-species biofilm formation"/>
    <property type="evidence" value="ECO:0007669"/>
    <property type="project" value="TreeGrafter"/>
</dbReference>